<name>A0A8D8SX84_9HEMI</name>
<sequence length="114" mass="13890">METTDFLFTVPQPFKWTQRNFFGISNLQLYVILIMDDTTPYRLDYFQMFVILAIDDTIPIEILDNSFRDISGSSIRKFTKFGLEKIPEYRNYKDIRYRIAKNIEYRFFFLLYHP</sequence>
<reference evidence="1" key="1">
    <citation type="submission" date="2021-05" db="EMBL/GenBank/DDBJ databases">
        <authorList>
            <person name="Alioto T."/>
            <person name="Alioto T."/>
            <person name="Gomez Garrido J."/>
        </authorList>
    </citation>
    <scope>NUCLEOTIDE SEQUENCE</scope>
</reference>
<dbReference type="EMBL" id="HBUF01242642">
    <property type="protein sequence ID" value="CAG6677483.1"/>
    <property type="molecule type" value="Transcribed_RNA"/>
</dbReference>
<accession>A0A8D8SX84</accession>
<dbReference type="AlphaFoldDB" id="A0A8D8SX84"/>
<protein>
    <submittedName>
        <fullName evidence="1">Uncharacterized protein</fullName>
    </submittedName>
</protein>
<organism evidence="1">
    <name type="scientific">Cacopsylla melanoneura</name>
    <dbReference type="NCBI Taxonomy" id="428564"/>
    <lineage>
        <taxon>Eukaryota</taxon>
        <taxon>Metazoa</taxon>
        <taxon>Ecdysozoa</taxon>
        <taxon>Arthropoda</taxon>
        <taxon>Hexapoda</taxon>
        <taxon>Insecta</taxon>
        <taxon>Pterygota</taxon>
        <taxon>Neoptera</taxon>
        <taxon>Paraneoptera</taxon>
        <taxon>Hemiptera</taxon>
        <taxon>Sternorrhyncha</taxon>
        <taxon>Psylloidea</taxon>
        <taxon>Psyllidae</taxon>
        <taxon>Psyllinae</taxon>
        <taxon>Cacopsylla</taxon>
    </lineage>
</organism>
<proteinExistence type="predicted"/>
<evidence type="ECO:0000313" key="1">
    <source>
        <dbReference type="EMBL" id="CAG6677483.1"/>
    </source>
</evidence>